<dbReference type="PANTHER" id="PTHR10807:SF109">
    <property type="entry name" value="SET DOMAIN BINDING FACTOR, ISOFORM A"/>
    <property type="match status" value="1"/>
</dbReference>
<dbReference type="GO" id="GO:0005085">
    <property type="term" value="F:guanyl-nucleotide exchange factor activity"/>
    <property type="evidence" value="ECO:0007669"/>
    <property type="project" value="TreeGrafter"/>
</dbReference>
<dbReference type="InterPro" id="IPR030564">
    <property type="entry name" value="Myotubularin"/>
</dbReference>
<proteinExistence type="inferred from homology"/>
<name>A0A1I7WH33_HETBA</name>
<sequence>MIPYFNPDVPDTINPLNWPKIHRRYASDYERMRMRGNDSIFRLSFANAQYNVVKSYPSSFLVPASVGDETFPKILKGFRNGRFPVITWTSENGALLIRGSGLTSSNMVQKFKKQANILHPTESGSTLGGSRLTLTSKESGESIPVNSTEYQVLRGDKNVEFVPISFPNTHQMKVSFKKLLRVMRPSWPHVDVSTSSFSKSLEDSEWMLIIALCIEEGWDATCQLMALSQLLIDPYYRTIDGFRV</sequence>
<reference evidence="4" key="1">
    <citation type="submission" date="2016-11" db="UniProtKB">
        <authorList>
            <consortium name="WormBaseParasite"/>
        </authorList>
    </citation>
    <scope>IDENTIFICATION</scope>
</reference>
<dbReference type="InterPro" id="IPR010569">
    <property type="entry name" value="Myotubularin-like_Pase_dom"/>
</dbReference>
<dbReference type="GO" id="GO:0005737">
    <property type="term" value="C:cytoplasm"/>
    <property type="evidence" value="ECO:0007669"/>
    <property type="project" value="TreeGrafter"/>
</dbReference>
<evidence type="ECO:0000259" key="2">
    <source>
        <dbReference type="PROSITE" id="PS51339"/>
    </source>
</evidence>
<organism evidence="3 4">
    <name type="scientific">Heterorhabditis bacteriophora</name>
    <name type="common">Entomopathogenic nematode worm</name>
    <dbReference type="NCBI Taxonomy" id="37862"/>
    <lineage>
        <taxon>Eukaryota</taxon>
        <taxon>Metazoa</taxon>
        <taxon>Ecdysozoa</taxon>
        <taxon>Nematoda</taxon>
        <taxon>Chromadorea</taxon>
        <taxon>Rhabditida</taxon>
        <taxon>Rhabditina</taxon>
        <taxon>Rhabditomorpha</taxon>
        <taxon>Strongyloidea</taxon>
        <taxon>Heterorhabditidae</taxon>
        <taxon>Heterorhabditis</taxon>
    </lineage>
</organism>
<dbReference type="Pfam" id="PF06602">
    <property type="entry name" value="Myotub-related"/>
    <property type="match status" value="2"/>
</dbReference>
<dbReference type="Proteomes" id="UP000095283">
    <property type="component" value="Unplaced"/>
</dbReference>
<dbReference type="PROSITE" id="PS51339">
    <property type="entry name" value="PPASE_MYOTUBULARIN"/>
    <property type="match status" value="1"/>
</dbReference>
<comment type="similarity">
    <text evidence="1">Belongs to the protein-tyrosine phosphatase family. Non-receptor class myotubularin subfamily.</text>
</comment>
<dbReference type="PANTHER" id="PTHR10807">
    <property type="entry name" value="MYOTUBULARIN-RELATED"/>
    <property type="match status" value="1"/>
</dbReference>
<evidence type="ECO:0000313" key="3">
    <source>
        <dbReference type="Proteomes" id="UP000095283"/>
    </source>
</evidence>
<dbReference type="GO" id="GO:0016020">
    <property type="term" value="C:membrane"/>
    <property type="evidence" value="ECO:0007669"/>
    <property type="project" value="TreeGrafter"/>
</dbReference>
<protein>
    <submittedName>
        <fullName evidence="4">Myotubularin phosphatase domain-containing protein</fullName>
    </submittedName>
</protein>
<dbReference type="AlphaFoldDB" id="A0A1I7WH33"/>
<evidence type="ECO:0000256" key="1">
    <source>
        <dbReference type="ARBA" id="ARBA00007471"/>
    </source>
</evidence>
<evidence type="ECO:0000313" key="4">
    <source>
        <dbReference type="WBParaSite" id="Hba_04304"/>
    </source>
</evidence>
<dbReference type="WBParaSite" id="Hba_04304">
    <property type="protein sequence ID" value="Hba_04304"/>
    <property type="gene ID" value="Hba_04304"/>
</dbReference>
<feature type="domain" description="Myotubularin phosphatase" evidence="2">
    <location>
        <begin position="21"/>
        <end position="244"/>
    </location>
</feature>
<accession>A0A1I7WH33</accession>
<dbReference type="InterPro" id="IPR029021">
    <property type="entry name" value="Prot-tyrosine_phosphatase-like"/>
</dbReference>
<dbReference type="SUPFAM" id="SSF52799">
    <property type="entry name" value="(Phosphotyrosine protein) phosphatases II"/>
    <property type="match status" value="1"/>
</dbReference>
<keyword evidence="3" id="KW-1185">Reference proteome</keyword>